<dbReference type="EMBL" id="JAGTJJ010000029">
    <property type="protein sequence ID" value="MDC3985501.1"/>
    <property type="molecule type" value="Genomic_DNA"/>
</dbReference>
<dbReference type="Proteomes" id="UP001151081">
    <property type="component" value="Unassembled WGS sequence"/>
</dbReference>
<dbReference type="InterPro" id="IPR027598">
    <property type="entry name" value="Amphi-Trp_dom"/>
</dbReference>
<evidence type="ECO:0000313" key="3">
    <source>
        <dbReference type="Proteomes" id="UP001151081"/>
    </source>
</evidence>
<comment type="caution">
    <text evidence="2">The sequence shown here is derived from an EMBL/GenBank/DDBJ whole genome shotgun (WGS) entry which is preliminary data.</text>
</comment>
<dbReference type="RefSeq" id="WP_272421575.1">
    <property type="nucleotide sequence ID" value="NZ_JAGTJJ010000029.1"/>
</dbReference>
<dbReference type="NCBIfam" id="TIGR04354">
    <property type="entry name" value="amphi-Trp"/>
    <property type="match status" value="1"/>
</dbReference>
<gene>
    <name evidence="2" type="ORF">KEG57_33790</name>
</gene>
<feature type="domain" description="Amphi-Trp" evidence="1">
    <location>
        <begin position="8"/>
        <end position="75"/>
    </location>
</feature>
<organism evidence="2 3">
    <name type="scientific">Polyangium jinanense</name>
    <dbReference type="NCBI Taxonomy" id="2829994"/>
    <lineage>
        <taxon>Bacteria</taxon>
        <taxon>Pseudomonadati</taxon>
        <taxon>Myxococcota</taxon>
        <taxon>Polyangia</taxon>
        <taxon>Polyangiales</taxon>
        <taxon>Polyangiaceae</taxon>
        <taxon>Polyangium</taxon>
    </lineage>
</organism>
<keyword evidence="3" id="KW-1185">Reference proteome</keyword>
<accession>A0A9X3XCM0</accession>
<name>A0A9X3XCM0_9BACT</name>
<evidence type="ECO:0000259" key="1">
    <source>
        <dbReference type="Pfam" id="PF20068"/>
    </source>
</evidence>
<dbReference type="AlphaFoldDB" id="A0A9X3XCM0"/>
<reference evidence="2 3" key="1">
    <citation type="submission" date="2021-04" db="EMBL/GenBank/DDBJ databases">
        <title>Genome analysis of Polyangium sp.</title>
        <authorList>
            <person name="Li Y."/>
            <person name="Wang J."/>
        </authorList>
    </citation>
    <scope>NUCLEOTIDE SEQUENCE [LARGE SCALE GENOMIC DNA]</scope>
    <source>
        <strain evidence="2 3">SDU14</strain>
    </source>
</reference>
<dbReference type="Pfam" id="PF20068">
    <property type="entry name" value="Amphi-Trp"/>
    <property type="match status" value="1"/>
</dbReference>
<evidence type="ECO:0000313" key="2">
    <source>
        <dbReference type="EMBL" id="MDC3985501.1"/>
    </source>
</evidence>
<protein>
    <submittedName>
        <fullName evidence="2">Amphi-Trp domain-containing protein</fullName>
    </submittedName>
</protein>
<sequence>MARDVTRIRTRDEFVALLRRVADAVERGEPFRVQVGGVRVTVPYDAELSIEHEAEGDAEEIEMQLRWRRGQAESDGPDGT</sequence>
<proteinExistence type="predicted"/>